<evidence type="ECO:0000256" key="1">
    <source>
        <dbReference type="SAM" id="Phobius"/>
    </source>
</evidence>
<sequence>MLTRYKVASLKHYRDMPVNALSCSQKYKARLLQAGVHDGERPDHPESCSEGAGQWTVIASLIFPIFLLLTILSYHQHPPPRSLIPAIGAPSLPATTTGMSGLLLLCPRTVASPRSPPRERIYAAFTQFHQLRILSSRGESRGRS</sequence>
<evidence type="ECO:0000313" key="3">
    <source>
        <dbReference type="Proteomes" id="UP001610563"/>
    </source>
</evidence>
<comment type="caution">
    <text evidence="2">The sequence shown here is derived from an EMBL/GenBank/DDBJ whole genome shotgun (WGS) entry which is preliminary data.</text>
</comment>
<keyword evidence="1" id="KW-0812">Transmembrane</keyword>
<reference evidence="2 3" key="1">
    <citation type="submission" date="2024-07" db="EMBL/GenBank/DDBJ databases">
        <title>Section-level genome sequencing and comparative genomics of Aspergillus sections Usti and Cavernicolus.</title>
        <authorList>
            <consortium name="Lawrence Berkeley National Laboratory"/>
            <person name="Nybo J.L."/>
            <person name="Vesth T.C."/>
            <person name="Theobald S."/>
            <person name="Frisvad J.C."/>
            <person name="Larsen T.O."/>
            <person name="Kjaerboelling I."/>
            <person name="Rothschild-Mancinelli K."/>
            <person name="Lyhne E.K."/>
            <person name="Kogle M.E."/>
            <person name="Barry K."/>
            <person name="Clum A."/>
            <person name="Na H."/>
            <person name="Ledsgaard L."/>
            <person name="Lin J."/>
            <person name="Lipzen A."/>
            <person name="Kuo A."/>
            <person name="Riley R."/>
            <person name="Mondo S."/>
            <person name="Labutti K."/>
            <person name="Haridas S."/>
            <person name="Pangalinan J."/>
            <person name="Salamov A.A."/>
            <person name="Simmons B.A."/>
            <person name="Magnuson J.K."/>
            <person name="Chen J."/>
            <person name="Drula E."/>
            <person name="Henrissat B."/>
            <person name="Wiebenga A."/>
            <person name="Lubbers R.J."/>
            <person name="Gomes A.C."/>
            <person name="Makela M.R."/>
            <person name="Stajich J."/>
            <person name="Grigoriev I.V."/>
            <person name="Mortensen U.H."/>
            <person name="De Vries R.P."/>
            <person name="Baker S.E."/>
            <person name="Andersen M.R."/>
        </authorList>
    </citation>
    <scope>NUCLEOTIDE SEQUENCE [LARGE SCALE GENOMIC DNA]</scope>
    <source>
        <strain evidence="2 3">CBS 209.92</strain>
    </source>
</reference>
<keyword evidence="3" id="KW-1185">Reference proteome</keyword>
<keyword evidence="1" id="KW-0472">Membrane</keyword>
<dbReference type="Proteomes" id="UP001610563">
    <property type="component" value="Unassembled WGS sequence"/>
</dbReference>
<accession>A0ABR4GG71</accession>
<feature type="transmembrane region" description="Helical" evidence="1">
    <location>
        <begin position="52"/>
        <end position="74"/>
    </location>
</feature>
<protein>
    <submittedName>
        <fullName evidence="2">Uncharacterized protein</fullName>
    </submittedName>
</protein>
<name>A0ABR4GG71_9EURO</name>
<evidence type="ECO:0000313" key="2">
    <source>
        <dbReference type="EMBL" id="KAL2798053.1"/>
    </source>
</evidence>
<gene>
    <name evidence="2" type="ORF">BJX66DRAFT_62636</name>
</gene>
<organism evidence="2 3">
    <name type="scientific">Aspergillus keveii</name>
    <dbReference type="NCBI Taxonomy" id="714993"/>
    <lineage>
        <taxon>Eukaryota</taxon>
        <taxon>Fungi</taxon>
        <taxon>Dikarya</taxon>
        <taxon>Ascomycota</taxon>
        <taxon>Pezizomycotina</taxon>
        <taxon>Eurotiomycetes</taxon>
        <taxon>Eurotiomycetidae</taxon>
        <taxon>Eurotiales</taxon>
        <taxon>Aspergillaceae</taxon>
        <taxon>Aspergillus</taxon>
        <taxon>Aspergillus subgen. Nidulantes</taxon>
    </lineage>
</organism>
<dbReference type="EMBL" id="JBFTWV010000015">
    <property type="protein sequence ID" value="KAL2798053.1"/>
    <property type="molecule type" value="Genomic_DNA"/>
</dbReference>
<keyword evidence="1" id="KW-1133">Transmembrane helix</keyword>
<proteinExistence type="predicted"/>